<name>A0A6I2MAR7_9BACI</name>
<dbReference type="GO" id="GO:0004622">
    <property type="term" value="F:phosphatidylcholine lysophospholipase activity"/>
    <property type="evidence" value="ECO:0007669"/>
    <property type="project" value="TreeGrafter"/>
</dbReference>
<dbReference type="PANTHER" id="PTHR30383:SF27">
    <property type="entry name" value="SPORE GERMINATION LIPASE LIPC"/>
    <property type="match status" value="1"/>
</dbReference>
<keyword evidence="1" id="KW-1133">Transmembrane helix</keyword>
<gene>
    <name evidence="3" type="ORF">GJU41_10715</name>
</gene>
<dbReference type="Pfam" id="PF13472">
    <property type="entry name" value="Lipase_GDSL_2"/>
    <property type="match status" value="1"/>
</dbReference>
<reference evidence="3 4" key="1">
    <citation type="submission" date="2019-11" db="EMBL/GenBank/DDBJ databases">
        <title>Bacillus idriensis genome.</title>
        <authorList>
            <person name="Konopka E.N."/>
            <person name="Newman J.D."/>
        </authorList>
    </citation>
    <scope>NUCLEOTIDE SEQUENCE [LARGE SCALE GENOMIC DNA]</scope>
    <source>
        <strain evidence="3 4">DSM 19097</strain>
    </source>
</reference>
<feature type="transmembrane region" description="Helical" evidence="1">
    <location>
        <begin position="20"/>
        <end position="39"/>
    </location>
</feature>
<comment type="caution">
    <text evidence="3">The sequence shown here is derived from an EMBL/GenBank/DDBJ whole genome shotgun (WGS) entry which is preliminary data.</text>
</comment>
<keyword evidence="1" id="KW-0812">Transmembrane</keyword>
<keyword evidence="1" id="KW-0472">Membrane</keyword>
<dbReference type="InterPro" id="IPR013830">
    <property type="entry name" value="SGNH_hydro"/>
</dbReference>
<evidence type="ECO:0000259" key="2">
    <source>
        <dbReference type="Pfam" id="PF13472"/>
    </source>
</evidence>
<organism evidence="3 4">
    <name type="scientific">Metabacillus idriensis</name>
    <dbReference type="NCBI Taxonomy" id="324768"/>
    <lineage>
        <taxon>Bacteria</taxon>
        <taxon>Bacillati</taxon>
        <taxon>Bacillota</taxon>
        <taxon>Bacilli</taxon>
        <taxon>Bacillales</taxon>
        <taxon>Bacillaceae</taxon>
        <taxon>Metabacillus</taxon>
    </lineage>
</organism>
<evidence type="ECO:0000256" key="1">
    <source>
        <dbReference type="SAM" id="Phobius"/>
    </source>
</evidence>
<evidence type="ECO:0000313" key="4">
    <source>
        <dbReference type="Proteomes" id="UP000441585"/>
    </source>
</evidence>
<proteinExistence type="predicted"/>
<accession>A0A6I2MAR7</accession>
<dbReference type="Proteomes" id="UP000441585">
    <property type="component" value="Unassembled WGS sequence"/>
</dbReference>
<dbReference type="InterPro" id="IPR036514">
    <property type="entry name" value="SGNH_hydro_sf"/>
</dbReference>
<dbReference type="CDD" id="cd04506">
    <property type="entry name" value="SGNH_hydrolase_YpmR_like"/>
    <property type="match status" value="1"/>
</dbReference>
<dbReference type="Gene3D" id="3.40.50.1110">
    <property type="entry name" value="SGNH hydrolase"/>
    <property type="match status" value="1"/>
</dbReference>
<protein>
    <submittedName>
        <fullName evidence="3">GDSL family lipase</fullName>
    </submittedName>
</protein>
<dbReference type="PANTHER" id="PTHR30383">
    <property type="entry name" value="THIOESTERASE 1/PROTEASE 1/LYSOPHOSPHOLIPASE L1"/>
    <property type="match status" value="1"/>
</dbReference>
<dbReference type="EMBL" id="WKKF01000002">
    <property type="protein sequence ID" value="MRX54444.1"/>
    <property type="molecule type" value="Genomic_DNA"/>
</dbReference>
<dbReference type="InterPro" id="IPR051532">
    <property type="entry name" value="Ester_Hydrolysis_Enzymes"/>
</dbReference>
<keyword evidence="4" id="KW-1185">Reference proteome</keyword>
<feature type="domain" description="SGNH hydrolase-type esterase" evidence="2">
    <location>
        <begin position="72"/>
        <end position="260"/>
    </location>
</feature>
<evidence type="ECO:0000313" key="3">
    <source>
        <dbReference type="EMBL" id="MRX54444.1"/>
    </source>
</evidence>
<dbReference type="AlphaFoldDB" id="A0A6I2MAR7"/>
<dbReference type="SUPFAM" id="SSF52266">
    <property type="entry name" value="SGNH hydrolase"/>
    <property type="match status" value="1"/>
</dbReference>
<sequence>MGNKFLRKGDRLKINTAKFIAILSVLATVLWIFGLGWTINSYFFSKPDAKVHSDSANEAEVSKSDEDYQIVALGDSLTRGTGDQSGKGYIGYLVDELKEKTDRDIKLSNLAIKGQVSDQVVKQLQKPEIRRQVSAADTIVMTIGGNDLFQGGQALENLSSAENDQAKAKYLANLKKIIGELRKVNPEAAVYYVGLYNPFNDLEDAKTTSAIVRQWNFESAEIAANYPKVVMVPTFDLFEQNVNDYLYSDKFHPNSEGYKLIGERLASLIVFSGEGNQDD</sequence>